<dbReference type="InterPro" id="IPR008271">
    <property type="entry name" value="Ser/Thr_kinase_AS"/>
</dbReference>
<dbReference type="EC" id="2.7.11.1" evidence="1"/>
<sequence length="506" mass="53730">MEVPPTIGRYRVERFLGQGAFATVWLAHDDDLSAPVAVKVLAAHWADHRRIRRRFTQEARMIRRADSPHVVQVHDIGALPDGRPFFVMGYADLGTLRDRLAAGPVPWAQAVEQVLQVAAGVAALHENGIVHRDLKPANILLRSLPGGGERLLVADLGIAGELAQTSGLTVGGGTPGYMAPEQLRPGSSPDERADVYGLAAVAHHLLTGGPPGRTGEALSGAVGEVVARGLADDREERWPDVRSFAAALAGAARGEAAGQVGRTVGGTPTRWRVRRGLARAGWRAPVALALGVAAVAGGVALALVRDGQDYGRWLRPGADVPGQYRAAIVEAGTWCAGVPGLSPALIAAMLKAESGFDRDLTDITTGEYGIARWSPHVLAGYLPPNYTRSPLAGAMDPEVAIPAMGRFLCRFAPQMRDVPGDPALNLAGLYRSSADTVRRAGGVPPRWREHAARVGLYLRAYLPLPGTRSLPDGPSGFQTMIKIGTSWEDAEKPYFAQHGTVVVHRP</sequence>
<feature type="binding site" evidence="7">
    <location>
        <position position="39"/>
    </location>
    <ligand>
        <name>ATP</name>
        <dbReference type="ChEBI" id="CHEBI:30616"/>
    </ligand>
</feature>
<name>A0A7W7QV08_9ACTN</name>
<dbReference type="InterPro" id="IPR023346">
    <property type="entry name" value="Lysozyme-like_dom_sf"/>
</dbReference>
<keyword evidence="4 7" id="KW-0547">Nucleotide-binding</keyword>
<accession>A0A7W7QV08</accession>
<feature type="domain" description="Protein kinase" evidence="9">
    <location>
        <begin position="10"/>
        <end position="283"/>
    </location>
</feature>
<keyword evidence="6 7" id="KW-0067">ATP-binding</keyword>
<keyword evidence="8" id="KW-0812">Transmembrane</keyword>
<comment type="caution">
    <text evidence="10">The sequence shown here is derived from an EMBL/GenBank/DDBJ whole genome shotgun (WGS) entry which is preliminary data.</text>
</comment>
<keyword evidence="5 10" id="KW-0418">Kinase</keyword>
<evidence type="ECO:0000313" key="11">
    <source>
        <dbReference type="Proteomes" id="UP000552644"/>
    </source>
</evidence>
<evidence type="ECO:0000256" key="5">
    <source>
        <dbReference type="ARBA" id="ARBA00022777"/>
    </source>
</evidence>
<dbReference type="PROSITE" id="PS00107">
    <property type="entry name" value="PROTEIN_KINASE_ATP"/>
    <property type="match status" value="1"/>
</dbReference>
<evidence type="ECO:0000259" key="9">
    <source>
        <dbReference type="PROSITE" id="PS50011"/>
    </source>
</evidence>
<dbReference type="PANTHER" id="PTHR43289">
    <property type="entry name" value="MITOGEN-ACTIVATED PROTEIN KINASE KINASE KINASE 20-RELATED"/>
    <property type="match status" value="1"/>
</dbReference>
<keyword evidence="3" id="KW-0808">Transferase</keyword>
<dbReference type="CDD" id="cd14014">
    <property type="entry name" value="STKc_PknB_like"/>
    <property type="match status" value="1"/>
</dbReference>
<dbReference type="PROSITE" id="PS00108">
    <property type="entry name" value="PROTEIN_KINASE_ST"/>
    <property type="match status" value="1"/>
</dbReference>
<feature type="transmembrane region" description="Helical" evidence="8">
    <location>
        <begin position="282"/>
        <end position="304"/>
    </location>
</feature>
<reference evidence="10 11" key="1">
    <citation type="submission" date="2020-08" db="EMBL/GenBank/DDBJ databases">
        <title>Genomic Encyclopedia of Type Strains, Phase III (KMG-III): the genomes of soil and plant-associated and newly described type strains.</title>
        <authorList>
            <person name="Whitman W."/>
        </authorList>
    </citation>
    <scope>NUCLEOTIDE SEQUENCE [LARGE SCALE GENOMIC DNA]</scope>
    <source>
        <strain evidence="10 11">CECT 8840</strain>
    </source>
</reference>
<dbReference type="EMBL" id="JACHJP010000012">
    <property type="protein sequence ID" value="MBB4920244.1"/>
    <property type="molecule type" value="Genomic_DNA"/>
</dbReference>
<dbReference type="Gene3D" id="3.30.200.20">
    <property type="entry name" value="Phosphorylase Kinase, domain 1"/>
    <property type="match status" value="1"/>
</dbReference>
<dbReference type="Proteomes" id="UP000552644">
    <property type="component" value="Unassembled WGS sequence"/>
</dbReference>
<keyword evidence="11" id="KW-1185">Reference proteome</keyword>
<evidence type="ECO:0000313" key="10">
    <source>
        <dbReference type="EMBL" id="MBB4920244.1"/>
    </source>
</evidence>
<keyword evidence="8" id="KW-0472">Membrane</keyword>
<evidence type="ECO:0000256" key="3">
    <source>
        <dbReference type="ARBA" id="ARBA00022679"/>
    </source>
</evidence>
<dbReference type="PANTHER" id="PTHR43289:SF6">
    <property type="entry name" value="SERINE_THREONINE-PROTEIN KINASE NEKL-3"/>
    <property type="match status" value="1"/>
</dbReference>
<dbReference type="Pfam" id="PF00069">
    <property type="entry name" value="Pkinase"/>
    <property type="match status" value="1"/>
</dbReference>
<dbReference type="InterPro" id="IPR000719">
    <property type="entry name" value="Prot_kinase_dom"/>
</dbReference>
<organism evidence="10 11">
    <name type="scientific">Streptosporangium saharense</name>
    <dbReference type="NCBI Taxonomy" id="1706840"/>
    <lineage>
        <taxon>Bacteria</taxon>
        <taxon>Bacillati</taxon>
        <taxon>Actinomycetota</taxon>
        <taxon>Actinomycetes</taxon>
        <taxon>Streptosporangiales</taxon>
        <taxon>Streptosporangiaceae</taxon>
        <taxon>Streptosporangium</taxon>
    </lineage>
</organism>
<evidence type="ECO:0000256" key="1">
    <source>
        <dbReference type="ARBA" id="ARBA00012513"/>
    </source>
</evidence>
<evidence type="ECO:0000256" key="8">
    <source>
        <dbReference type="SAM" id="Phobius"/>
    </source>
</evidence>
<dbReference type="RefSeq" id="WP_221461705.1">
    <property type="nucleotide sequence ID" value="NZ_JACHJP010000012.1"/>
</dbReference>
<dbReference type="InterPro" id="IPR011009">
    <property type="entry name" value="Kinase-like_dom_sf"/>
</dbReference>
<dbReference type="GO" id="GO:0004674">
    <property type="term" value="F:protein serine/threonine kinase activity"/>
    <property type="evidence" value="ECO:0007669"/>
    <property type="project" value="UniProtKB-KW"/>
</dbReference>
<dbReference type="SUPFAM" id="SSF53955">
    <property type="entry name" value="Lysozyme-like"/>
    <property type="match status" value="1"/>
</dbReference>
<dbReference type="Gene3D" id="1.10.510.10">
    <property type="entry name" value="Transferase(Phosphotransferase) domain 1"/>
    <property type="match status" value="1"/>
</dbReference>
<evidence type="ECO:0000256" key="6">
    <source>
        <dbReference type="ARBA" id="ARBA00022840"/>
    </source>
</evidence>
<dbReference type="PROSITE" id="PS50011">
    <property type="entry name" value="PROTEIN_KINASE_DOM"/>
    <property type="match status" value="1"/>
</dbReference>
<gene>
    <name evidence="10" type="ORF">FHS44_007388</name>
</gene>
<protein>
    <recommendedName>
        <fullName evidence="1">non-specific serine/threonine protein kinase</fullName>
        <ecNumber evidence="1">2.7.11.1</ecNumber>
    </recommendedName>
</protein>
<evidence type="ECO:0000256" key="2">
    <source>
        <dbReference type="ARBA" id="ARBA00022527"/>
    </source>
</evidence>
<dbReference type="InterPro" id="IPR017441">
    <property type="entry name" value="Protein_kinase_ATP_BS"/>
</dbReference>
<proteinExistence type="predicted"/>
<keyword evidence="2 10" id="KW-0723">Serine/threonine-protein kinase</keyword>
<dbReference type="SUPFAM" id="SSF56112">
    <property type="entry name" value="Protein kinase-like (PK-like)"/>
    <property type="match status" value="1"/>
</dbReference>
<dbReference type="SMART" id="SM00220">
    <property type="entry name" value="S_TKc"/>
    <property type="match status" value="1"/>
</dbReference>
<evidence type="ECO:0000256" key="7">
    <source>
        <dbReference type="PROSITE-ProRule" id="PRU10141"/>
    </source>
</evidence>
<keyword evidence="8" id="KW-1133">Transmembrane helix</keyword>
<dbReference type="AlphaFoldDB" id="A0A7W7QV08"/>
<evidence type="ECO:0000256" key="4">
    <source>
        <dbReference type="ARBA" id="ARBA00022741"/>
    </source>
</evidence>
<dbReference type="GO" id="GO:0005524">
    <property type="term" value="F:ATP binding"/>
    <property type="evidence" value="ECO:0007669"/>
    <property type="project" value="UniProtKB-UniRule"/>
</dbReference>